<dbReference type="GO" id="GO:0051276">
    <property type="term" value="P:chromosome organization"/>
    <property type="evidence" value="ECO:0007669"/>
    <property type="project" value="InterPro"/>
</dbReference>
<accession>A0A4S2FP58</accession>
<comment type="caution">
    <text evidence="1">The sequence shown here is derived from an EMBL/GenBank/DDBJ whole genome shotgun (WGS) entry which is preliminary data.</text>
</comment>
<dbReference type="Gene3D" id="1.10.10.1400">
    <property type="entry name" value="Terminase, small subunit, N-terminal DNA-binding domain, HTH motif"/>
    <property type="match status" value="1"/>
</dbReference>
<evidence type="ECO:0000313" key="1">
    <source>
        <dbReference type="EMBL" id="TGY70891.1"/>
    </source>
</evidence>
<name>A0A4S2FP58_9BACT</name>
<gene>
    <name evidence="1" type="ORF">E5339_08095</name>
</gene>
<dbReference type="AlphaFoldDB" id="A0A4S2FP58"/>
<sequence length="165" mass="18920">MKKRLVINRENFCHYYIETGNASEAYRKAYPCSVSWKDGVVQKRAFELLKNPDVLCRMNELRDEACERFDMKKDDALRFLAGVVNVDPIDIVSTGKDSYIVKSIEDVPKSVRMCIQSIKNTQYGIEIRLYSKIAAITQISRMLGWDAPVKSDVSTNVRMIIGDEK</sequence>
<dbReference type="Proteomes" id="UP000310760">
    <property type="component" value="Unassembled WGS sequence"/>
</dbReference>
<organism evidence="1 2">
    <name type="scientific">Phocaeicola sartorii</name>
    <dbReference type="NCBI Taxonomy" id="671267"/>
    <lineage>
        <taxon>Bacteria</taxon>
        <taxon>Pseudomonadati</taxon>
        <taxon>Bacteroidota</taxon>
        <taxon>Bacteroidia</taxon>
        <taxon>Bacteroidales</taxon>
        <taxon>Bacteroidaceae</taxon>
        <taxon>Phocaeicola</taxon>
    </lineage>
</organism>
<proteinExistence type="predicted"/>
<reference evidence="1 2" key="1">
    <citation type="submission" date="2019-04" db="EMBL/GenBank/DDBJ databases">
        <title>Microbes associate with the intestines of laboratory mice.</title>
        <authorList>
            <person name="Navarre W."/>
            <person name="Wong E."/>
            <person name="Huang K."/>
            <person name="Tropini C."/>
            <person name="Ng K."/>
            <person name="Yu B."/>
        </authorList>
    </citation>
    <scope>NUCLEOTIDE SEQUENCE [LARGE SCALE GENOMIC DNA]</scope>
    <source>
        <strain evidence="1 2">NM22_B1</strain>
    </source>
</reference>
<dbReference type="RefSeq" id="WP_135951187.1">
    <property type="nucleotide sequence ID" value="NZ_SRYJ01000015.1"/>
</dbReference>
<dbReference type="InterPro" id="IPR038713">
    <property type="entry name" value="Terminase_Gp1_N_sf"/>
</dbReference>
<evidence type="ECO:0000313" key="2">
    <source>
        <dbReference type="Proteomes" id="UP000310760"/>
    </source>
</evidence>
<dbReference type="EMBL" id="SRYJ01000015">
    <property type="protein sequence ID" value="TGY70891.1"/>
    <property type="molecule type" value="Genomic_DNA"/>
</dbReference>
<dbReference type="InterPro" id="IPR005335">
    <property type="entry name" value="Terminase_ssu"/>
</dbReference>
<dbReference type="Pfam" id="PF03592">
    <property type="entry name" value="Terminase_2"/>
    <property type="match status" value="1"/>
</dbReference>
<protein>
    <submittedName>
        <fullName evidence="1">Terminase small subunit</fullName>
    </submittedName>
</protein>